<accession>K1PM88</accession>
<proteinExistence type="predicted"/>
<dbReference type="InParanoid" id="K1PM88"/>
<name>K1PM88_MAGGI</name>
<sequence length="89" mass="9863">MPSYTEESVMEIANTDCPVSIDHEVAGSPVTRVPMKVLTEEDECVGSSESSPAVVSKKRRLPLRHVKQNDCSKTAYKRARISPEIQGQF</sequence>
<dbReference type="EMBL" id="JH818673">
    <property type="protein sequence ID" value="EKC25082.1"/>
    <property type="molecule type" value="Genomic_DNA"/>
</dbReference>
<organism evidence="1">
    <name type="scientific">Magallana gigas</name>
    <name type="common">Pacific oyster</name>
    <name type="synonym">Crassostrea gigas</name>
    <dbReference type="NCBI Taxonomy" id="29159"/>
    <lineage>
        <taxon>Eukaryota</taxon>
        <taxon>Metazoa</taxon>
        <taxon>Spiralia</taxon>
        <taxon>Lophotrochozoa</taxon>
        <taxon>Mollusca</taxon>
        <taxon>Bivalvia</taxon>
        <taxon>Autobranchia</taxon>
        <taxon>Pteriomorphia</taxon>
        <taxon>Ostreida</taxon>
        <taxon>Ostreoidea</taxon>
        <taxon>Ostreidae</taxon>
        <taxon>Magallana</taxon>
    </lineage>
</organism>
<evidence type="ECO:0000313" key="1">
    <source>
        <dbReference type="EMBL" id="EKC25082.1"/>
    </source>
</evidence>
<dbReference type="HOGENOM" id="CLU_189375_0_0_1"/>
<dbReference type="AlphaFoldDB" id="K1PM88"/>
<reference evidence="1" key="1">
    <citation type="journal article" date="2012" name="Nature">
        <title>The oyster genome reveals stress adaptation and complexity of shell formation.</title>
        <authorList>
            <person name="Zhang G."/>
            <person name="Fang X."/>
            <person name="Guo X."/>
            <person name="Li L."/>
            <person name="Luo R."/>
            <person name="Xu F."/>
            <person name="Yang P."/>
            <person name="Zhang L."/>
            <person name="Wang X."/>
            <person name="Qi H."/>
            <person name="Xiong Z."/>
            <person name="Que H."/>
            <person name="Xie Y."/>
            <person name="Holland P.W."/>
            <person name="Paps J."/>
            <person name="Zhu Y."/>
            <person name="Wu F."/>
            <person name="Chen Y."/>
            <person name="Wang J."/>
            <person name="Peng C."/>
            <person name="Meng J."/>
            <person name="Yang L."/>
            <person name="Liu J."/>
            <person name="Wen B."/>
            <person name="Zhang N."/>
            <person name="Huang Z."/>
            <person name="Zhu Q."/>
            <person name="Feng Y."/>
            <person name="Mount A."/>
            <person name="Hedgecock D."/>
            <person name="Xu Z."/>
            <person name="Liu Y."/>
            <person name="Domazet-Loso T."/>
            <person name="Du Y."/>
            <person name="Sun X."/>
            <person name="Zhang S."/>
            <person name="Liu B."/>
            <person name="Cheng P."/>
            <person name="Jiang X."/>
            <person name="Li J."/>
            <person name="Fan D."/>
            <person name="Wang W."/>
            <person name="Fu W."/>
            <person name="Wang T."/>
            <person name="Wang B."/>
            <person name="Zhang J."/>
            <person name="Peng Z."/>
            <person name="Li Y."/>
            <person name="Li N."/>
            <person name="Wang J."/>
            <person name="Chen M."/>
            <person name="He Y."/>
            <person name="Tan F."/>
            <person name="Song X."/>
            <person name="Zheng Q."/>
            <person name="Huang R."/>
            <person name="Yang H."/>
            <person name="Du X."/>
            <person name="Chen L."/>
            <person name="Yang M."/>
            <person name="Gaffney P.M."/>
            <person name="Wang S."/>
            <person name="Luo L."/>
            <person name="She Z."/>
            <person name="Ming Y."/>
            <person name="Huang W."/>
            <person name="Zhang S."/>
            <person name="Huang B."/>
            <person name="Zhang Y."/>
            <person name="Qu T."/>
            <person name="Ni P."/>
            <person name="Miao G."/>
            <person name="Wang J."/>
            <person name="Wang Q."/>
            <person name="Steinberg C.E."/>
            <person name="Wang H."/>
            <person name="Li N."/>
            <person name="Qian L."/>
            <person name="Zhang G."/>
            <person name="Li Y."/>
            <person name="Yang H."/>
            <person name="Liu X."/>
            <person name="Wang J."/>
            <person name="Yin Y."/>
            <person name="Wang J."/>
        </authorList>
    </citation>
    <scope>NUCLEOTIDE SEQUENCE [LARGE SCALE GENOMIC DNA]</scope>
    <source>
        <strain evidence="1">05x7-T-G4-1.051#20</strain>
    </source>
</reference>
<gene>
    <name evidence="1" type="ORF">CGI_10010538</name>
</gene>
<protein>
    <submittedName>
        <fullName evidence="1">Uncharacterized protein</fullName>
    </submittedName>
</protein>